<protein>
    <submittedName>
        <fullName evidence="1">Uncharacterized protein</fullName>
    </submittedName>
</protein>
<gene>
    <name evidence="1" type="ORF">RJT34_31226</name>
</gene>
<dbReference type="AlphaFoldDB" id="A0AAN9I159"/>
<reference evidence="1 2" key="1">
    <citation type="submission" date="2024-01" db="EMBL/GenBank/DDBJ databases">
        <title>The genomes of 5 underutilized Papilionoideae crops provide insights into root nodulation and disease resistance.</title>
        <authorList>
            <person name="Yuan L."/>
        </authorList>
    </citation>
    <scope>NUCLEOTIDE SEQUENCE [LARGE SCALE GENOMIC DNA]</scope>
    <source>
        <strain evidence="1">LY-2023</strain>
        <tissue evidence="1">Leaf</tissue>
    </source>
</reference>
<dbReference type="PANTHER" id="PTHR31286:SF99">
    <property type="entry name" value="DUF4283 DOMAIN-CONTAINING PROTEIN"/>
    <property type="match status" value="1"/>
</dbReference>
<dbReference type="InterPro" id="IPR040256">
    <property type="entry name" value="At4g02000-like"/>
</dbReference>
<dbReference type="Proteomes" id="UP001359559">
    <property type="component" value="Unassembled WGS sequence"/>
</dbReference>
<dbReference type="Pfam" id="PF14223">
    <property type="entry name" value="Retrotran_gag_2"/>
    <property type="match status" value="1"/>
</dbReference>
<evidence type="ECO:0000313" key="1">
    <source>
        <dbReference type="EMBL" id="KAK7263633.1"/>
    </source>
</evidence>
<sequence length="461" mass="53514">MTQEQILESRNLNPTVQVGLDEYERWCTPWKCLVIVKLLGKRWDFVYANLPALALWASKGRPAGITDEKWKEMDDNAVSTLHLAMTDSVLSSIVEKDTAKEIWDTLIKLYEVKSLHNRIFLKRRLYTLRMSESTPSLPDSYDQLIINITNNNIVGRLHFDDVAGAILEEESRRKNKEDSKENDEIQKVTVWVCIPRLPRELYNRNMLWRIGQQLGTMLKVDEATSIHSRGRFARICVEVDESILIPLEDSLLPKPGLSSHRNGRPFELGIRKTILMNDEVLLATKKDSQLGQEERYWAQLTKVEWLKLGDRNTSYYHRVALIKRARKKIEAIKNENEDWIYDEEEINHCLVNFLKNIYNPKVHLHQSSWPFVQTRFLSSIEAKALNSLPSRLKVKTALFEMGPLKELGPDGIHAIFYKSHYLAPSIVSLVRDLWLNPSKLQDINETQISLITKYDSLEHPN</sequence>
<keyword evidence="2" id="KW-1185">Reference proteome</keyword>
<proteinExistence type="predicted"/>
<organism evidence="1 2">
    <name type="scientific">Clitoria ternatea</name>
    <name type="common">Butterfly pea</name>
    <dbReference type="NCBI Taxonomy" id="43366"/>
    <lineage>
        <taxon>Eukaryota</taxon>
        <taxon>Viridiplantae</taxon>
        <taxon>Streptophyta</taxon>
        <taxon>Embryophyta</taxon>
        <taxon>Tracheophyta</taxon>
        <taxon>Spermatophyta</taxon>
        <taxon>Magnoliopsida</taxon>
        <taxon>eudicotyledons</taxon>
        <taxon>Gunneridae</taxon>
        <taxon>Pentapetalae</taxon>
        <taxon>rosids</taxon>
        <taxon>fabids</taxon>
        <taxon>Fabales</taxon>
        <taxon>Fabaceae</taxon>
        <taxon>Papilionoideae</taxon>
        <taxon>50 kb inversion clade</taxon>
        <taxon>NPAAA clade</taxon>
        <taxon>indigoferoid/millettioid clade</taxon>
        <taxon>Phaseoleae</taxon>
        <taxon>Clitoria</taxon>
    </lineage>
</organism>
<dbReference type="EMBL" id="JAYKXN010000008">
    <property type="protein sequence ID" value="KAK7263633.1"/>
    <property type="molecule type" value="Genomic_DNA"/>
</dbReference>
<evidence type="ECO:0000313" key="2">
    <source>
        <dbReference type="Proteomes" id="UP001359559"/>
    </source>
</evidence>
<comment type="caution">
    <text evidence="1">The sequence shown here is derived from an EMBL/GenBank/DDBJ whole genome shotgun (WGS) entry which is preliminary data.</text>
</comment>
<accession>A0AAN9I159</accession>
<name>A0AAN9I159_CLITE</name>
<dbReference type="PANTHER" id="PTHR31286">
    <property type="entry name" value="GLYCINE-RICH CELL WALL STRUCTURAL PROTEIN 1.8-LIKE"/>
    <property type="match status" value="1"/>
</dbReference>